<name>A0ABN7WKE7_GIGMA</name>
<protein>
    <submittedName>
        <fullName evidence="1">37788_t:CDS:1</fullName>
    </submittedName>
</protein>
<sequence>MSYTKKAFNYVVQADNVDELHKGCQSKCYKSEGEDLPRKKIQKVQDTTNA</sequence>
<evidence type="ECO:0000313" key="2">
    <source>
        <dbReference type="Proteomes" id="UP000789901"/>
    </source>
</evidence>
<accession>A0ABN7WKE7</accession>
<dbReference type="EMBL" id="CAJVQB010049527">
    <property type="protein sequence ID" value="CAG8834517.1"/>
    <property type="molecule type" value="Genomic_DNA"/>
</dbReference>
<dbReference type="Proteomes" id="UP000789901">
    <property type="component" value="Unassembled WGS sequence"/>
</dbReference>
<gene>
    <name evidence="1" type="ORF">GMARGA_LOCUS32099</name>
</gene>
<keyword evidence="2" id="KW-1185">Reference proteome</keyword>
<evidence type="ECO:0000313" key="1">
    <source>
        <dbReference type="EMBL" id="CAG8834517.1"/>
    </source>
</evidence>
<proteinExistence type="predicted"/>
<reference evidence="1 2" key="1">
    <citation type="submission" date="2021-06" db="EMBL/GenBank/DDBJ databases">
        <authorList>
            <person name="Kallberg Y."/>
            <person name="Tangrot J."/>
            <person name="Rosling A."/>
        </authorList>
    </citation>
    <scope>NUCLEOTIDE SEQUENCE [LARGE SCALE GENOMIC DNA]</scope>
    <source>
        <strain evidence="1 2">120-4 pot B 10/14</strain>
    </source>
</reference>
<comment type="caution">
    <text evidence="1">The sequence shown here is derived from an EMBL/GenBank/DDBJ whole genome shotgun (WGS) entry which is preliminary data.</text>
</comment>
<feature type="non-terminal residue" evidence="1">
    <location>
        <position position="50"/>
    </location>
</feature>
<organism evidence="1 2">
    <name type="scientific">Gigaspora margarita</name>
    <dbReference type="NCBI Taxonomy" id="4874"/>
    <lineage>
        <taxon>Eukaryota</taxon>
        <taxon>Fungi</taxon>
        <taxon>Fungi incertae sedis</taxon>
        <taxon>Mucoromycota</taxon>
        <taxon>Glomeromycotina</taxon>
        <taxon>Glomeromycetes</taxon>
        <taxon>Diversisporales</taxon>
        <taxon>Gigasporaceae</taxon>
        <taxon>Gigaspora</taxon>
    </lineage>
</organism>